<evidence type="ECO:0000256" key="5">
    <source>
        <dbReference type="ARBA" id="ARBA00022989"/>
    </source>
</evidence>
<keyword evidence="4 7" id="KW-0812">Transmembrane</keyword>
<reference evidence="10" key="2">
    <citation type="journal article" date="2023" name="J. Antimicrob. Chemother.">
        <title>Emergence of OXA-48-producing Enterobacter hormaechei in a Swiss companion animal clinic and their genetic relationship to clinical human isolates.</title>
        <authorList>
            <person name="Dona V."/>
            <person name="Nordmann P."/>
            <person name="Kittl S."/>
            <person name="Schuller S."/>
            <person name="Bouvier M."/>
            <person name="Poirel L."/>
            <person name="Endimiani A."/>
            <person name="Perreten V."/>
        </authorList>
    </citation>
    <scope>NUCLEOTIDE SEQUENCE</scope>
    <source>
        <strain evidence="10">Ehh_25</strain>
    </source>
</reference>
<comment type="subcellular location">
    <subcellularLocation>
        <location evidence="1 7">Cell membrane</location>
        <topology evidence="1 7">Multi-pass membrane protein</topology>
    </subcellularLocation>
</comment>
<evidence type="ECO:0000256" key="6">
    <source>
        <dbReference type="ARBA" id="ARBA00023136"/>
    </source>
</evidence>
<dbReference type="Pfam" id="PF07690">
    <property type="entry name" value="MFS_1"/>
    <property type="match status" value="1"/>
</dbReference>
<dbReference type="GO" id="GO:0022857">
    <property type="term" value="F:transmembrane transporter activity"/>
    <property type="evidence" value="ECO:0007669"/>
    <property type="project" value="UniProtKB-UniRule"/>
</dbReference>
<feature type="transmembrane region" description="Helical" evidence="7">
    <location>
        <begin position="136"/>
        <end position="159"/>
    </location>
</feature>
<dbReference type="EMBL" id="CP126746">
    <property type="protein sequence ID" value="WMB12876.1"/>
    <property type="molecule type" value="Genomic_DNA"/>
</dbReference>
<keyword evidence="2 7" id="KW-0813">Transport</keyword>
<dbReference type="PANTHER" id="PTHR23517:SF2">
    <property type="entry name" value="MULTIDRUG RESISTANCE PROTEIN MDTH"/>
    <property type="match status" value="1"/>
</dbReference>
<evidence type="ECO:0000256" key="3">
    <source>
        <dbReference type="ARBA" id="ARBA00022475"/>
    </source>
</evidence>
<dbReference type="InterPro" id="IPR020846">
    <property type="entry name" value="MFS_dom"/>
</dbReference>
<dbReference type="Gene3D" id="1.20.1250.20">
    <property type="entry name" value="MFS general substrate transporter like domains"/>
    <property type="match status" value="1"/>
</dbReference>
<feature type="domain" description="Major facilitator superfamily (MFS) profile" evidence="8">
    <location>
        <begin position="4"/>
        <end position="392"/>
    </location>
</feature>
<evidence type="ECO:0000313" key="10">
    <source>
        <dbReference type="EMBL" id="WMB12876.1"/>
    </source>
</evidence>
<evidence type="ECO:0000313" key="12">
    <source>
        <dbReference type="Proteomes" id="UP001229386"/>
    </source>
</evidence>
<feature type="transmembrane region" description="Helical" evidence="7">
    <location>
        <begin position="171"/>
        <end position="190"/>
    </location>
</feature>
<dbReference type="GO" id="GO:0005886">
    <property type="term" value="C:plasma membrane"/>
    <property type="evidence" value="ECO:0007669"/>
    <property type="project" value="UniProtKB-SubCell"/>
</dbReference>
<protein>
    <recommendedName>
        <fullName evidence="7">Multidrug resistance protein MdtH</fullName>
    </recommendedName>
</protein>
<dbReference type="GeneID" id="93199959"/>
<dbReference type="AlphaFoldDB" id="A0AAX3Z7T3"/>
<evidence type="ECO:0000256" key="4">
    <source>
        <dbReference type="ARBA" id="ARBA00022692"/>
    </source>
</evidence>
<dbReference type="InterPro" id="IPR050171">
    <property type="entry name" value="MFS_Transporters"/>
</dbReference>
<dbReference type="SUPFAM" id="SSF103473">
    <property type="entry name" value="MFS general substrate transporter"/>
    <property type="match status" value="1"/>
</dbReference>
<dbReference type="InterPro" id="IPR036259">
    <property type="entry name" value="MFS_trans_sf"/>
</dbReference>
<dbReference type="Proteomes" id="UP000662438">
    <property type="component" value="Unassembled WGS sequence"/>
</dbReference>
<feature type="transmembrane region" description="Helical" evidence="7">
    <location>
        <begin position="210"/>
        <end position="235"/>
    </location>
</feature>
<keyword evidence="3 7" id="KW-1003">Cell membrane</keyword>
<proteinExistence type="inferred from homology"/>
<evidence type="ECO:0000313" key="11">
    <source>
        <dbReference type="Proteomes" id="UP000662438"/>
    </source>
</evidence>
<organism evidence="10 12">
    <name type="scientific">Enterobacter hormaechei</name>
    <dbReference type="NCBI Taxonomy" id="158836"/>
    <lineage>
        <taxon>Bacteria</taxon>
        <taxon>Pseudomonadati</taxon>
        <taxon>Pseudomonadota</taxon>
        <taxon>Gammaproteobacteria</taxon>
        <taxon>Enterobacterales</taxon>
        <taxon>Enterobacteriaceae</taxon>
        <taxon>Enterobacter</taxon>
        <taxon>Enterobacter cloacae complex</taxon>
    </lineage>
</organism>
<dbReference type="HAMAP" id="MF_01529">
    <property type="entry name" value="MFS_MdtH"/>
    <property type="match status" value="1"/>
</dbReference>
<dbReference type="InterPro" id="IPR022855">
    <property type="entry name" value="Multidrug-R_MdtH"/>
</dbReference>
<dbReference type="RefSeq" id="WP_006809273.1">
    <property type="nucleotide sequence ID" value="NZ_CAIZUP010000023.1"/>
</dbReference>
<feature type="transmembrane region" description="Helical" evidence="7">
    <location>
        <begin position="300"/>
        <end position="317"/>
    </location>
</feature>
<gene>
    <name evidence="7 10" type="primary">mdtH</name>
    <name evidence="9" type="ORF">ISX34_14240</name>
    <name evidence="10" type="ORF">QPR60_08610</name>
</gene>
<feature type="transmembrane region" description="Helical" evidence="7">
    <location>
        <begin position="100"/>
        <end position="116"/>
    </location>
</feature>
<evidence type="ECO:0000256" key="1">
    <source>
        <dbReference type="ARBA" id="ARBA00004651"/>
    </source>
</evidence>
<dbReference type="CDD" id="cd17329">
    <property type="entry name" value="MFS_MdtH_MDR_like"/>
    <property type="match status" value="1"/>
</dbReference>
<feature type="transmembrane region" description="Helical" evidence="7">
    <location>
        <begin position="247"/>
        <end position="264"/>
    </location>
</feature>
<feature type="transmembrane region" description="Helical" evidence="7">
    <location>
        <begin position="369"/>
        <end position="388"/>
    </location>
</feature>
<feature type="transmembrane region" description="Helical" evidence="7">
    <location>
        <begin position="276"/>
        <end position="294"/>
    </location>
</feature>
<dbReference type="PROSITE" id="PS50850">
    <property type="entry name" value="MFS"/>
    <property type="match status" value="1"/>
</dbReference>
<name>A0AAX3Z7T3_9ENTR</name>
<keyword evidence="6 7" id="KW-0472">Membrane</keyword>
<feature type="transmembrane region" description="Helical" evidence="7">
    <location>
        <begin position="12"/>
        <end position="35"/>
    </location>
</feature>
<dbReference type="EMBL" id="JADIXG010000014">
    <property type="protein sequence ID" value="MBF1971026.1"/>
    <property type="molecule type" value="Genomic_DNA"/>
</dbReference>
<feature type="transmembrane region" description="Helical" evidence="7">
    <location>
        <begin position="337"/>
        <end position="357"/>
    </location>
</feature>
<comment type="similarity">
    <text evidence="7">Belongs to the major facilitator superfamily. DHA1 family. MdtH (TC 2.A.1.2.21) subfamily.</text>
</comment>
<evidence type="ECO:0000256" key="7">
    <source>
        <dbReference type="HAMAP-Rule" id="MF_01529"/>
    </source>
</evidence>
<dbReference type="NCBIfam" id="NF008650">
    <property type="entry name" value="PRK11646.1"/>
    <property type="match status" value="1"/>
</dbReference>
<accession>A0AAX3Z7T3</accession>
<sequence length="402" mass="44270">MSRVSQARSLGKYFLLIDNMLVVLGFFVVFPLISIRFVDQMGWAALMVGIALGLRQFVQQGLGVFGGAIADRFGAKPMIVTGMLLRAAGFATMAIAHEPWLLWFSCFLSGIGGTLFDPPRTALVVKLIRPQHRGRFFSILMMQDSAGAVVGALLGSWLLQYDFRLVCATGAVLFILCALFNGLFLPAWKLSTVKAPVREGLDRVLSDKRFVTYVLTLTGYYMLAVQVMLMLPIMVNDIAGTPAAVKWMYAIEACLSLTLLYPIARWSERRFRLEHRLMAGLLLMTLSMMPIGLVSSLQQLFMLICTFYIGSIIAEPARETLSASLADARARGSYMGFSRLGLALGGALGYTGGGWLFDAGKALHQPELPWVMLGMVGFMTLIALWWQFSDKRSTRGMLEPGA</sequence>
<keyword evidence="5 7" id="KW-1133">Transmembrane helix</keyword>
<dbReference type="InterPro" id="IPR011701">
    <property type="entry name" value="MFS"/>
</dbReference>
<evidence type="ECO:0000313" key="9">
    <source>
        <dbReference type="EMBL" id="MBF1971026.1"/>
    </source>
</evidence>
<dbReference type="Proteomes" id="UP001229386">
    <property type="component" value="Chromosome"/>
</dbReference>
<reference evidence="9 11" key="1">
    <citation type="submission" date="2020-10" db="EMBL/GenBank/DDBJ databases">
        <title>Genomic surveiliance of eskapee pathogens from blood stream infections in KZN.</title>
        <authorList>
            <person name="Hetsa B.A."/>
            <person name="Amoako D.G."/>
            <person name="Akebe A.L.K."/>
            <person name="Essack S."/>
        </authorList>
    </citation>
    <scope>NUCLEOTIDE SEQUENCE [LARGE SCALE GENOMIC DNA]</scope>
    <source>
        <strain evidence="9 11">E6</strain>
    </source>
</reference>
<dbReference type="PANTHER" id="PTHR23517">
    <property type="entry name" value="RESISTANCE PROTEIN MDTM, PUTATIVE-RELATED-RELATED"/>
    <property type="match status" value="1"/>
</dbReference>
<evidence type="ECO:0000256" key="2">
    <source>
        <dbReference type="ARBA" id="ARBA00022448"/>
    </source>
</evidence>
<evidence type="ECO:0000259" key="8">
    <source>
        <dbReference type="PROSITE" id="PS50850"/>
    </source>
</evidence>